<organism evidence="2">
    <name type="scientific">Oryza sativa</name>
    <name type="common">Rice</name>
    <dbReference type="NCBI Taxonomy" id="4530"/>
    <lineage>
        <taxon>Eukaryota</taxon>
        <taxon>Viridiplantae</taxon>
        <taxon>Streptophyta</taxon>
        <taxon>Embryophyta</taxon>
        <taxon>Tracheophyta</taxon>
        <taxon>Spermatophyta</taxon>
        <taxon>Magnoliopsida</taxon>
        <taxon>Liliopsida</taxon>
        <taxon>Poales</taxon>
        <taxon>Poaceae</taxon>
        <taxon>BOP clade</taxon>
        <taxon>Oryzoideae</taxon>
        <taxon>Oryzeae</taxon>
        <taxon>Oryzinae</taxon>
        <taxon>Oryza</taxon>
    </lineage>
</organism>
<feature type="region of interest" description="Disordered" evidence="1">
    <location>
        <begin position="97"/>
        <end position="136"/>
    </location>
</feature>
<feature type="compositionally biased region" description="Gly residues" evidence="1">
    <location>
        <begin position="1"/>
        <end position="11"/>
    </location>
</feature>
<evidence type="ECO:0000256" key="1">
    <source>
        <dbReference type="SAM" id="MobiDB-lite"/>
    </source>
</evidence>
<reference evidence="2" key="1">
    <citation type="journal article" date="2001" name="Genome Res.">
        <title>Conservation of microstructure between a sequenced region of the genome of rice and multiple segments of the genome of Arabidopsis thaliana.</title>
        <authorList>
            <person name="Mayer K."/>
            <person name="Murphy G."/>
            <person name="Tarchini R."/>
            <person name="Wambutt R."/>
            <person name="Volckaert G."/>
            <person name="Pohl T."/>
            <person name="Duesterhoeft A."/>
            <person name="Stiekema W."/>
            <person name="Entian K.D."/>
            <person name="Terryn N."/>
            <person name="Lemcke K."/>
            <person name="Haase D."/>
            <person name="Hall C.R."/>
            <person name="van Dodeweerd A.M."/>
            <person name="Tingey S.V."/>
            <person name="Mewes H.W."/>
            <person name="Bevan M."/>
            <person name="Bancroft I."/>
        </authorList>
    </citation>
    <scope>NUCLEOTIDE SEQUENCE</scope>
</reference>
<dbReference type="AlphaFoldDB" id="Q949A9"/>
<name>Q949A9_ORYSA</name>
<evidence type="ECO:0000313" key="2">
    <source>
        <dbReference type="EMBL" id="CAC39083.1"/>
    </source>
</evidence>
<proteinExistence type="predicted"/>
<dbReference type="EMBL" id="AJ307662">
    <property type="protein sequence ID" value="CAC39083.1"/>
    <property type="molecule type" value="Genomic_DNA"/>
</dbReference>
<feature type="region of interest" description="Disordered" evidence="1">
    <location>
        <begin position="1"/>
        <end position="31"/>
    </location>
</feature>
<sequence>MVGGQVSGVGGDSPEWLGGSGDPAGQAAGDGKELRLLQHKLAKQQLRRLEVEAVRGPRRSCSSTYGGNAKYAKFEENVRRVEEIEISNVVLAIPPRKAHTARRARQRRYGVKPDRSPAPHACAPRGASSGAWRHPSMRGQPLASSIVLTPASIDGRDDNVATGEPPELRQAAACCSLDTGNTAQLDRVRCFHEHTSIAITTIAPKVRETLLTARANVHLFIACHLNGYEKK</sequence>
<feature type="compositionally biased region" description="Basic residues" evidence="1">
    <location>
        <begin position="97"/>
        <end position="110"/>
    </location>
</feature>
<gene>
    <name evidence="2" type="primary">W1245ERIPDK</name>
</gene>
<accession>Q949A9</accession>
<protein>
    <submittedName>
        <fullName evidence="2">Uncharacterized protein</fullName>
    </submittedName>
</protein>